<dbReference type="Pfam" id="PF14792">
    <property type="entry name" value="DNA_pol_B_palm"/>
    <property type="match status" value="1"/>
</dbReference>
<dbReference type="PANTHER" id="PTHR11276">
    <property type="entry name" value="DNA POLYMERASE TYPE-X FAMILY MEMBER"/>
    <property type="match status" value="1"/>
</dbReference>
<evidence type="ECO:0000259" key="3">
    <source>
        <dbReference type="SMART" id="SM00278"/>
    </source>
</evidence>
<dbReference type="Pfam" id="PF14716">
    <property type="entry name" value="HHH_8"/>
    <property type="match status" value="1"/>
</dbReference>
<dbReference type="SUPFAM" id="SSF47781">
    <property type="entry name" value="RuvA domain 2-like"/>
    <property type="match status" value="1"/>
</dbReference>
<gene>
    <name evidence="4" type="ORF">S01H1_63338</name>
</gene>
<dbReference type="InterPro" id="IPR027421">
    <property type="entry name" value="DNA_pol_lamdba_lyase_dom_sf"/>
</dbReference>
<dbReference type="EMBL" id="BARS01041672">
    <property type="protein sequence ID" value="GAG34781.1"/>
    <property type="molecule type" value="Genomic_DNA"/>
</dbReference>
<dbReference type="SUPFAM" id="SSF47802">
    <property type="entry name" value="DNA polymerase beta, N-terminal domain-like"/>
    <property type="match status" value="1"/>
</dbReference>
<comment type="caution">
    <text evidence="4">The sequence shown here is derived from an EMBL/GenBank/DDBJ whole genome shotgun (WGS) entry which is preliminary data.</text>
</comment>
<dbReference type="InterPro" id="IPR010994">
    <property type="entry name" value="RuvA_2-like"/>
</dbReference>
<keyword evidence="2" id="KW-0235">DNA replication</keyword>
<dbReference type="Gene3D" id="3.30.460.10">
    <property type="entry name" value="Beta Polymerase, domain 2"/>
    <property type="match status" value="1"/>
</dbReference>
<dbReference type="GO" id="GO:0006281">
    <property type="term" value="P:DNA repair"/>
    <property type="evidence" value="ECO:0007669"/>
    <property type="project" value="InterPro"/>
</dbReference>
<dbReference type="InterPro" id="IPR003583">
    <property type="entry name" value="Hlx-hairpin-Hlx_DNA-bd_motif"/>
</dbReference>
<reference evidence="4" key="1">
    <citation type="journal article" date="2014" name="Front. Microbiol.">
        <title>High frequency of phylogenetically diverse reductive dehalogenase-homologous genes in deep subseafloor sedimentary metagenomes.</title>
        <authorList>
            <person name="Kawai M."/>
            <person name="Futagami T."/>
            <person name="Toyoda A."/>
            <person name="Takaki Y."/>
            <person name="Nishi S."/>
            <person name="Hori S."/>
            <person name="Arai W."/>
            <person name="Tsubouchi T."/>
            <person name="Morono Y."/>
            <person name="Uchiyama I."/>
            <person name="Ito T."/>
            <person name="Fujiyama A."/>
            <person name="Inagaki F."/>
            <person name="Takami H."/>
        </authorList>
    </citation>
    <scope>NUCLEOTIDE SEQUENCE</scope>
    <source>
        <strain evidence="4">Expedition CK06-06</strain>
    </source>
</reference>
<evidence type="ECO:0000313" key="4">
    <source>
        <dbReference type="EMBL" id="GAG34781.1"/>
    </source>
</evidence>
<evidence type="ECO:0000256" key="2">
    <source>
        <dbReference type="ARBA" id="ARBA00022705"/>
    </source>
</evidence>
<keyword evidence="1" id="KW-0237">DNA synthesis</keyword>
<dbReference type="Gene3D" id="1.10.150.110">
    <property type="entry name" value="DNA polymerase beta, N-terminal domain-like"/>
    <property type="match status" value="1"/>
</dbReference>
<dbReference type="GO" id="GO:0003887">
    <property type="term" value="F:DNA-directed DNA polymerase activity"/>
    <property type="evidence" value="ECO:0007669"/>
    <property type="project" value="InterPro"/>
</dbReference>
<dbReference type="InterPro" id="IPR028207">
    <property type="entry name" value="DNA_pol_B_palm_palm"/>
</dbReference>
<dbReference type="GO" id="GO:0003677">
    <property type="term" value="F:DNA binding"/>
    <property type="evidence" value="ECO:0007669"/>
    <property type="project" value="InterPro"/>
</dbReference>
<protein>
    <recommendedName>
        <fullName evidence="3">Helix-hairpin-helix DNA-binding motif class 1 domain-containing protein</fullName>
    </recommendedName>
</protein>
<feature type="non-terminal residue" evidence="4">
    <location>
        <position position="215"/>
    </location>
</feature>
<evidence type="ECO:0000256" key="1">
    <source>
        <dbReference type="ARBA" id="ARBA00022634"/>
    </source>
</evidence>
<organism evidence="4">
    <name type="scientific">marine sediment metagenome</name>
    <dbReference type="NCBI Taxonomy" id="412755"/>
    <lineage>
        <taxon>unclassified sequences</taxon>
        <taxon>metagenomes</taxon>
        <taxon>ecological metagenomes</taxon>
    </lineage>
</organism>
<dbReference type="InterPro" id="IPR022312">
    <property type="entry name" value="DNA_pol_X"/>
</dbReference>
<accession>X0YD83</accession>
<proteinExistence type="predicted"/>
<dbReference type="PANTHER" id="PTHR11276:SF28">
    <property type="entry name" value="DNA POLYMERASE LAMBDA"/>
    <property type="match status" value="1"/>
</dbReference>
<dbReference type="SUPFAM" id="SSF81301">
    <property type="entry name" value="Nucleotidyltransferase"/>
    <property type="match status" value="1"/>
</dbReference>
<feature type="domain" description="Helix-hairpin-helix DNA-binding motif class 1" evidence="3">
    <location>
        <begin position="53"/>
        <end position="72"/>
    </location>
</feature>
<dbReference type="PRINTS" id="PR00870">
    <property type="entry name" value="DNAPOLXBETA"/>
</dbReference>
<dbReference type="Pfam" id="PF14520">
    <property type="entry name" value="HHH_5"/>
    <property type="match status" value="1"/>
</dbReference>
<dbReference type="InterPro" id="IPR043519">
    <property type="entry name" value="NT_sf"/>
</dbReference>
<name>X0YD83_9ZZZZ</name>
<dbReference type="InterPro" id="IPR010996">
    <property type="entry name" value="HHH_MUS81"/>
</dbReference>
<dbReference type="InterPro" id="IPR002008">
    <property type="entry name" value="DNA_pol_X_beta-like"/>
</dbReference>
<dbReference type="AlphaFoldDB" id="X0YD83"/>
<sequence>MAGNNAALAGIFDEIADMLDLTGEIGYRVNAYRKVARVLRDLAEDVADLDAHDRLASVSGIGKSTAEKIREYLSSGKIQRREELAAKVPGTLLGLLEIRGMGPKKVAAAWKQLGVETVDDLKRAIDSGELAELPGMGAKSAEQIKRGLAFVEAAAGRVPLGLARPMAMILIEQVRAFSRVRRVEMAGSLRRGKETVGDVDILCVADAGSKVIKGE</sequence>
<dbReference type="Gene3D" id="1.10.150.20">
    <property type="entry name" value="5' to 3' exonuclease, C-terminal subdomain"/>
    <property type="match status" value="1"/>
</dbReference>
<dbReference type="SMART" id="SM00278">
    <property type="entry name" value="HhH1"/>
    <property type="match status" value="2"/>
</dbReference>
<feature type="domain" description="Helix-hairpin-helix DNA-binding motif class 1" evidence="3">
    <location>
        <begin position="128"/>
        <end position="147"/>
    </location>
</feature>